<dbReference type="Gene3D" id="3.40.50.1820">
    <property type="entry name" value="alpha/beta hydrolase"/>
    <property type="match status" value="1"/>
</dbReference>
<evidence type="ECO:0000313" key="4">
    <source>
        <dbReference type="Proteomes" id="UP000199450"/>
    </source>
</evidence>
<dbReference type="SUPFAM" id="SSF53474">
    <property type="entry name" value="alpha/beta-Hydrolases"/>
    <property type="match status" value="1"/>
</dbReference>
<dbReference type="EMBL" id="FOBV01000003">
    <property type="protein sequence ID" value="SEM45225.1"/>
    <property type="molecule type" value="Genomic_DNA"/>
</dbReference>
<dbReference type="GO" id="GO:0006508">
    <property type="term" value="P:proteolysis"/>
    <property type="evidence" value="ECO:0007669"/>
    <property type="project" value="InterPro"/>
</dbReference>
<dbReference type="InterPro" id="IPR001375">
    <property type="entry name" value="Peptidase_S9_cat"/>
</dbReference>
<proteinExistence type="predicted"/>
<name>A0A1H7YGY6_9FLAO</name>
<dbReference type="AlphaFoldDB" id="A0A1H7YGY6"/>
<evidence type="ECO:0000256" key="1">
    <source>
        <dbReference type="ARBA" id="ARBA00022801"/>
    </source>
</evidence>
<dbReference type="PANTHER" id="PTHR42776:SF27">
    <property type="entry name" value="DIPEPTIDYL PEPTIDASE FAMILY MEMBER 6"/>
    <property type="match status" value="1"/>
</dbReference>
<dbReference type="GO" id="GO:0004252">
    <property type="term" value="F:serine-type endopeptidase activity"/>
    <property type="evidence" value="ECO:0007669"/>
    <property type="project" value="TreeGrafter"/>
</dbReference>
<dbReference type="Pfam" id="PF00326">
    <property type="entry name" value="Peptidase_S9"/>
    <property type="match status" value="1"/>
</dbReference>
<evidence type="ECO:0000259" key="2">
    <source>
        <dbReference type="Pfam" id="PF00326"/>
    </source>
</evidence>
<dbReference type="STRING" id="295069.SAMN05421856_103316"/>
<dbReference type="OrthoDB" id="9812921at2"/>
<protein>
    <submittedName>
        <fullName evidence="3">Prolyl oligopeptidase family protein</fullName>
    </submittedName>
</protein>
<dbReference type="PANTHER" id="PTHR42776">
    <property type="entry name" value="SERINE PEPTIDASE S9 FAMILY MEMBER"/>
    <property type="match status" value="1"/>
</dbReference>
<accession>A0A1H7YGY6</accession>
<organism evidence="3 4">
    <name type="scientific">Chryseobacterium taichungense</name>
    <dbReference type="NCBI Taxonomy" id="295069"/>
    <lineage>
        <taxon>Bacteria</taxon>
        <taxon>Pseudomonadati</taxon>
        <taxon>Bacteroidota</taxon>
        <taxon>Flavobacteriia</taxon>
        <taxon>Flavobacteriales</taxon>
        <taxon>Weeksellaceae</taxon>
        <taxon>Chryseobacterium group</taxon>
        <taxon>Chryseobacterium</taxon>
    </lineage>
</organism>
<keyword evidence="4" id="KW-1185">Reference proteome</keyword>
<feature type="domain" description="Peptidase S9 prolyl oligopeptidase catalytic" evidence="2">
    <location>
        <begin position="662"/>
        <end position="831"/>
    </location>
</feature>
<dbReference type="RefSeq" id="WP_089999531.1">
    <property type="nucleotide sequence ID" value="NZ_FOBV01000003.1"/>
</dbReference>
<sequence>MRDTNIRKVSRKINVLSVIALMVFSISLFKAQQGFEPETFRQWYQLGNISVSDDGKYSYFIRKYDDRKRDAVLLNNVTGNKIVGGLAVKSDFGSDLFIALDQNGVLDVINLKNEKRLKIDQVKDFYISEKNNSCYLLMNDGQLNMMKSDQLKSFQIAKNIGRLEISSDNKWMLAMSDQSSLLVQLETEIRRNLGLVDRSNFVRWNPISSSSKFDILVAAGNNYKMVTYDKKGILIKEIDVENPGKDFRLTGFTDSGQLIAIRGRSAKKLQDSIEVWRTDDLALGTNLNKREGLSFDALIIDPVKKTSVSFPYTEGITDVMLVFDDQYLLEVMAYANENFTDEHLIPGIRLKNLSSGTVEFSVQRSPSFIPTKTGKFFYFEGKDWWMYDPVLKVKRNLTAEVDDQFFSYNRQNVKSTLPIGDLHFSEDQQTAYVTGKNNIWKMDTGTGRFTNLTRSKDKNIAFEILNRSSEPIDKMKWTEFNTIKEDWLLIKTLHQNQLQEGLIVVRDKKTTVIEEPRIIQIDNVLIENNCISYTVENSRHPQELKLYDLKKKKLQSVYSSNEGNLASMALPASELIYYTDKHGNETYTAVILPPDYDPAKKYAAIVRVYENTASSVKKFVSPSFYNQPGFNRSLTAMDGYIVIMPRIFYQINRPGESALEAVEESVNKTAEKFSIDRDRLGIIGESFGGFEVNYIIANTKMFKAAVSGVSLSDITASYFSMSKKYLRPDIWRYTDQSFRFSGNFYELKDVYIKQNPVFHADRIDTPLLIWTGKEDNHVDWEQSVAMFIALKSLAKPAELILFPKDGHALQRPSNQIQATIKIGEWFNKYLKQ</sequence>
<keyword evidence="1" id="KW-0378">Hydrolase</keyword>
<evidence type="ECO:0000313" key="3">
    <source>
        <dbReference type="EMBL" id="SEM45225.1"/>
    </source>
</evidence>
<dbReference type="SUPFAM" id="SSF82171">
    <property type="entry name" value="DPP6 N-terminal domain-like"/>
    <property type="match status" value="1"/>
</dbReference>
<dbReference type="InterPro" id="IPR029058">
    <property type="entry name" value="AB_hydrolase_fold"/>
</dbReference>
<gene>
    <name evidence="3" type="ORF">SAMN05421856_103316</name>
</gene>
<dbReference type="Proteomes" id="UP000199450">
    <property type="component" value="Unassembled WGS sequence"/>
</dbReference>
<reference evidence="4" key="1">
    <citation type="submission" date="2016-10" db="EMBL/GenBank/DDBJ databases">
        <authorList>
            <person name="Varghese N."/>
            <person name="Submissions S."/>
        </authorList>
    </citation>
    <scope>NUCLEOTIDE SEQUENCE [LARGE SCALE GENOMIC DNA]</scope>
    <source>
        <strain evidence="4">DSM 17453</strain>
    </source>
</reference>